<protein>
    <submittedName>
        <fullName evidence="2">Uncharacterized protein</fullName>
    </submittedName>
</protein>
<evidence type="ECO:0000256" key="1">
    <source>
        <dbReference type="SAM" id="MobiDB-lite"/>
    </source>
</evidence>
<feature type="compositionally biased region" description="Basic residues" evidence="1">
    <location>
        <begin position="188"/>
        <end position="198"/>
    </location>
</feature>
<dbReference type="PANTHER" id="PTHR35304:SF1">
    <property type="entry name" value="OS05G0120300 PROTEIN"/>
    <property type="match status" value="1"/>
</dbReference>
<sequence length="227" mass="25700">MPRGVRSLHLHWNSTIAIRNLVWRIGGLEVENGKANIDIESVLSVLDISLHQVCCRQSPRRHGLPVASPPSAASSPVPVRATYVNLYKWPESDAEFVKSVIRDRNPRKLGPSPRVVDSYSCRQMYLRSYTFSKKESVNEKTAKCFGRVKERAAEFSFINHQKRESSSAASVSSFDGGATKKKKDEKMKRRKKKKKKKKGCVSAIRSIFRRLLLCTTSVDVVDRRSHA</sequence>
<dbReference type="PANTHER" id="PTHR35304">
    <property type="entry name" value="OS05G0120300 PROTEIN-RELATED"/>
    <property type="match status" value="1"/>
</dbReference>
<dbReference type="OMA" id="ETENTKC"/>
<organism evidence="2 3">
    <name type="scientific">Asparagus officinalis</name>
    <name type="common">Garden asparagus</name>
    <dbReference type="NCBI Taxonomy" id="4686"/>
    <lineage>
        <taxon>Eukaryota</taxon>
        <taxon>Viridiplantae</taxon>
        <taxon>Streptophyta</taxon>
        <taxon>Embryophyta</taxon>
        <taxon>Tracheophyta</taxon>
        <taxon>Spermatophyta</taxon>
        <taxon>Magnoliopsida</taxon>
        <taxon>Liliopsida</taxon>
        <taxon>Asparagales</taxon>
        <taxon>Asparagaceae</taxon>
        <taxon>Asparagoideae</taxon>
        <taxon>Asparagus</taxon>
    </lineage>
</organism>
<proteinExistence type="predicted"/>
<dbReference type="Proteomes" id="UP000243459">
    <property type="component" value="Chromosome 7"/>
</dbReference>
<keyword evidence="3" id="KW-1185">Reference proteome</keyword>
<evidence type="ECO:0000313" key="2">
    <source>
        <dbReference type="EMBL" id="ONK62376.1"/>
    </source>
</evidence>
<dbReference type="EMBL" id="CM007387">
    <property type="protein sequence ID" value="ONK62376.1"/>
    <property type="molecule type" value="Genomic_DNA"/>
</dbReference>
<gene>
    <name evidence="2" type="ORF">A4U43_C07F3240</name>
</gene>
<evidence type="ECO:0000313" key="3">
    <source>
        <dbReference type="Proteomes" id="UP000243459"/>
    </source>
</evidence>
<feature type="region of interest" description="Disordered" evidence="1">
    <location>
        <begin position="168"/>
        <end position="198"/>
    </location>
</feature>
<accession>A0A5P1E8Z2</accession>
<dbReference type="Gramene" id="ONK62376">
    <property type="protein sequence ID" value="ONK62376"/>
    <property type="gene ID" value="A4U43_C07F3240"/>
</dbReference>
<reference evidence="3" key="1">
    <citation type="journal article" date="2017" name="Nat. Commun.">
        <title>The asparagus genome sheds light on the origin and evolution of a young Y chromosome.</title>
        <authorList>
            <person name="Harkess A."/>
            <person name="Zhou J."/>
            <person name="Xu C."/>
            <person name="Bowers J.E."/>
            <person name="Van der Hulst R."/>
            <person name="Ayyampalayam S."/>
            <person name="Mercati F."/>
            <person name="Riccardi P."/>
            <person name="McKain M.R."/>
            <person name="Kakrana A."/>
            <person name="Tang H."/>
            <person name="Ray J."/>
            <person name="Groenendijk J."/>
            <person name="Arikit S."/>
            <person name="Mathioni S.M."/>
            <person name="Nakano M."/>
            <person name="Shan H."/>
            <person name="Telgmann-Rauber A."/>
            <person name="Kanno A."/>
            <person name="Yue Z."/>
            <person name="Chen H."/>
            <person name="Li W."/>
            <person name="Chen Y."/>
            <person name="Xu X."/>
            <person name="Zhang Y."/>
            <person name="Luo S."/>
            <person name="Chen H."/>
            <person name="Gao J."/>
            <person name="Mao Z."/>
            <person name="Pires J.C."/>
            <person name="Luo M."/>
            <person name="Kudrna D."/>
            <person name="Wing R.A."/>
            <person name="Meyers B.C."/>
            <person name="Yi K."/>
            <person name="Kong H."/>
            <person name="Lavrijsen P."/>
            <person name="Sunseri F."/>
            <person name="Falavigna A."/>
            <person name="Ye Y."/>
            <person name="Leebens-Mack J.H."/>
            <person name="Chen G."/>
        </authorList>
    </citation>
    <scope>NUCLEOTIDE SEQUENCE [LARGE SCALE GENOMIC DNA]</scope>
    <source>
        <strain evidence="3">cv. DH0086</strain>
    </source>
</reference>
<dbReference type="AlphaFoldDB" id="A0A5P1E8Z2"/>
<name>A0A5P1E8Z2_ASPOF</name>